<dbReference type="GO" id="GO:0004735">
    <property type="term" value="F:pyrroline-5-carboxylate reductase activity"/>
    <property type="evidence" value="ECO:0007669"/>
    <property type="project" value="TreeGrafter"/>
</dbReference>
<dbReference type="SUPFAM" id="SSF51735">
    <property type="entry name" value="NAD(P)-binding Rossmann-fold domains"/>
    <property type="match status" value="1"/>
</dbReference>
<proteinExistence type="inferred from homology"/>
<dbReference type="GO" id="GO:0055129">
    <property type="term" value="P:L-proline biosynthetic process"/>
    <property type="evidence" value="ECO:0007669"/>
    <property type="project" value="TreeGrafter"/>
</dbReference>
<gene>
    <name evidence="4" type="ORF">LCGC14_2430050</name>
</gene>
<evidence type="ECO:0000256" key="1">
    <source>
        <dbReference type="ARBA" id="ARBA00005525"/>
    </source>
</evidence>
<evidence type="ECO:0000313" key="4">
    <source>
        <dbReference type="EMBL" id="KKL22969.1"/>
    </source>
</evidence>
<dbReference type="AlphaFoldDB" id="A0A0F9BM89"/>
<organism evidence="4">
    <name type="scientific">marine sediment metagenome</name>
    <dbReference type="NCBI Taxonomy" id="412755"/>
    <lineage>
        <taxon>unclassified sequences</taxon>
        <taxon>metagenomes</taxon>
        <taxon>ecological metagenomes</taxon>
    </lineage>
</organism>
<comment type="caution">
    <text evidence="4">The sequence shown here is derived from an EMBL/GenBank/DDBJ whole genome shotgun (WGS) entry which is preliminary data.</text>
</comment>
<dbReference type="Pfam" id="PF03807">
    <property type="entry name" value="F420_oxidored"/>
    <property type="match status" value="1"/>
</dbReference>
<dbReference type="PANTHER" id="PTHR11645:SF0">
    <property type="entry name" value="PYRROLINE-5-CARBOXYLATE REDUCTASE 3"/>
    <property type="match status" value="1"/>
</dbReference>
<feature type="non-terminal residue" evidence="4">
    <location>
        <position position="81"/>
    </location>
</feature>
<dbReference type="PANTHER" id="PTHR11645">
    <property type="entry name" value="PYRROLINE-5-CARBOXYLATE REDUCTASE"/>
    <property type="match status" value="1"/>
</dbReference>
<dbReference type="Gene3D" id="3.40.50.720">
    <property type="entry name" value="NAD(P)-binding Rossmann-like Domain"/>
    <property type="match status" value="1"/>
</dbReference>
<dbReference type="InterPro" id="IPR028939">
    <property type="entry name" value="P5C_Rdtase_cat_N"/>
</dbReference>
<dbReference type="EMBL" id="LAZR01037145">
    <property type="protein sequence ID" value="KKL22969.1"/>
    <property type="molecule type" value="Genomic_DNA"/>
</dbReference>
<evidence type="ECO:0000256" key="2">
    <source>
        <dbReference type="ARBA" id="ARBA00023002"/>
    </source>
</evidence>
<accession>A0A0F9BM89</accession>
<comment type="similarity">
    <text evidence="1">Belongs to the pyrroline-5-carboxylate reductase family.</text>
</comment>
<protein>
    <recommendedName>
        <fullName evidence="3">Pyrroline-5-carboxylate reductase catalytic N-terminal domain-containing protein</fullName>
    </recommendedName>
</protein>
<reference evidence="4" key="1">
    <citation type="journal article" date="2015" name="Nature">
        <title>Complex archaea that bridge the gap between prokaryotes and eukaryotes.</title>
        <authorList>
            <person name="Spang A."/>
            <person name="Saw J.H."/>
            <person name="Jorgensen S.L."/>
            <person name="Zaremba-Niedzwiedzka K."/>
            <person name="Martijn J."/>
            <person name="Lind A.E."/>
            <person name="van Eijk R."/>
            <person name="Schleper C."/>
            <person name="Guy L."/>
            <person name="Ettema T.J."/>
        </authorList>
    </citation>
    <scope>NUCLEOTIDE SEQUENCE</scope>
</reference>
<sequence length="81" mass="8626">MADPELGVIGAGNMAEALLRGALSANVIGHNTVISADPQFRRRQLFTRELGITCVEDNTIPAACPRVLLAVKPQAMGEVLR</sequence>
<feature type="domain" description="Pyrroline-5-carboxylate reductase catalytic N-terminal" evidence="3">
    <location>
        <begin position="6"/>
        <end position="80"/>
    </location>
</feature>
<keyword evidence="2" id="KW-0560">Oxidoreductase</keyword>
<dbReference type="InterPro" id="IPR036291">
    <property type="entry name" value="NAD(P)-bd_dom_sf"/>
</dbReference>
<name>A0A0F9BM89_9ZZZZ</name>
<evidence type="ECO:0000259" key="3">
    <source>
        <dbReference type="Pfam" id="PF03807"/>
    </source>
</evidence>